<evidence type="ECO:0000256" key="2">
    <source>
        <dbReference type="SAM" id="Phobius"/>
    </source>
</evidence>
<evidence type="ECO:0000313" key="3">
    <source>
        <dbReference type="EMBL" id="GFO95085.1"/>
    </source>
</evidence>
<dbReference type="RefSeq" id="WP_055224448.1">
    <property type="nucleotide sequence ID" value="NZ_BLYL01000013.1"/>
</dbReference>
<dbReference type="Proteomes" id="UP000660047">
    <property type="component" value="Unassembled WGS sequence"/>
</dbReference>
<gene>
    <name evidence="3" type="ORF">COEU31_21310</name>
</gene>
<keyword evidence="2" id="KW-0812">Transmembrane</keyword>
<evidence type="ECO:0000313" key="4">
    <source>
        <dbReference type="Proteomes" id="UP000660047"/>
    </source>
</evidence>
<feature type="transmembrane region" description="Helical" evidence="2">
    <location>
        <begin position="99"/>
        <end position="118"/>
    </location>
</feature>
<evidence type="ECO:0008006" key="5">
    <source>
        <dbReference type="Google" id="ProtNLM"/>
    </source>
</evidence>
<organism evidence="3 4">
    <name type="scientific">Coprococcus eutactus</name>
    <dbReference type="NCBI Taxonomy" id="33043"/>
    <lineage>
        <taxon>Bacteria</taxon>
        <taxon>Bacillati</taxon>
        <taxon>Bacillota</taxon>
        <taxon>Clostridia</taxon>
        <taxon>Lachnospirales</taxon>
        <taxon>Lachnospiraceae</taxon>
        <taxon>Coprococcus</taxon>
    </lineage>
</organism>
<dbReference type="EMBL" id="BLYL01000013">
    <property type="protein sequence ID" value="GFO95085.1"/>
    <property type="molecule type" value="Genomic_DNA"/>
</dbReference>
<feature type="region of interest" description="Disordered" evidence="1">
    <location>
        <begin position="147"/>
        <end position="166"/>
    </location>
</feature>
<evidence type="ECO:0000256" key="1">
    <source>
        <dbReference type="SAM" id="MobiDB-lite"/>
    </source>
</evidence>
<sequence>MYYLKNGGDQAIVKQTALASIHENDVISFYSSDPALSGAVNTHRVVSIETDGNNYRYITKGDANNVVDRYDVDSRDLLGRVVWSSLILGKIVRLVSNPLIFVPIILVPLAIILIANLVKTVSYARKIAKDEEEAAIKEAIQYIREKNLRETDDTTESNENSERKSE</sequence>
<dbReference type="AlphaFoldDB" id="A0AAI9K3M2"/>
<name>A0AAI9K3M2_9FIRM</name>
<comment type="caution">
    <text evidence="3">The sequence shown here is derived from an EMBL/GenBank/DDBJ whole genome shotgun (WGS) entry which is preliminary data.</text>
</comment>
<accession>A0AAI9K3M2</accession>
<protein>
    <recommendedName>
        <fullName evidence="5">Signal peptidase I</fullName>
    </recommendedName>
</protein>
<proteinExistence type="predicted"/>
<keyword evidence="2" id="KW-0472">Membrane</keyword>
<keyword evidence="2" id="KW-1133">Transmembrane helix</keyword>
<reference evidence="3" key="1">
    <citation type="submission" date="2020-06" db="EMBL/GenBank/DDBJ databases">
        <title>Characterization of fructooligosaccharide metabolism and fructooligosaccharide-degrading enzymes in human commensal butyrate producers.</title>
        <authorList>
            <person name="Tanno H."/>
            <person name="Fujii T."/>
            <person name="Hirano K."/>
            <person name="Maeno S."/>
            <person name="Tonozuka T."/>
            <person name="Sakamoto M."/>
            <person name="Ohkuma M."/>
            <person name="Tochio T."/>
            <person name="Endo A."/>
        </authorList>
    </citation>
    <scope>NUCLEOTIDE SEQUENCE</scope>
    <source>
        <strain evidence="3">JCM 31265</strain>
    </source>
</reference>